<dbReference type="PANTHER" id="PTHR12400">
    <property type="entry name" value="INOSITOL POLYPHOSPHATE KINASE"/>
    <property type="match status" value="1"/>
</dbReference>
<dbReference type="GO" id="GO:0016020">
    <property type="term" value="C:membrane"/>
    <property type="evidence" value="ECO:0007669"/>
    <property type="project" value="Ensembl"/>
</dbReference>
<feature type="compositionally biased region" description="Low complexity" evidence="8">
    <location>
        <begin position="20"/>
        <end position="32"/>
    </location>
</feature>
<dbReference type="InParanoid" id="A0A6P5JUS9"/>
<dbReference type="Pfam" id="PF03770">
    <property type="entry name" value="IPK"/>
    <property type="match status" value="1"/>
</dbReference>
<dbReference type="GO" id="GO:0046854">
    <property type="term" value="P:phosphatidylinositol phosphate biosynthetic process"/>
    <property type="evidence" value="ECO:0007669"/>
    <property type="project" value="Ensembl"/>
</dbReference>
<evidence type="ECO:0000256" key="1">
    <source>
        <dbReference type="ARBA" id="ARBA00007374"/>
    </source>
</evidence>
<dbReference type="PANTHER" id="PTHR12400:SF4">
    <property type="entry name" value="INOSITOL-TRISPHOSPHATE 3-KINASE B"/>
    <property type="match status" value="1"/>
</dbReference>
<dbReference type="SUPFAM" id="SSF56104">
    <property type="entry name" value="SAICAR synthase-like"/>
    <property type="match status" value="1"/>
</dbReference>
<dbReference type="GO" id="GO:0033030">
    <property type="term" value="P:negative regulation of neutrophil apoptotic process"/>
    <property type="evidence" value="ECO:0007669"/>
    <property type="project" value="Ensembl"/>
</dbReference>
<dbReference type="GO" id="GO:0005856">
    <property type="term" value="C:cytoskeleton"/>
    <property type="evidence" value="ECO:0007669"/>
    <property type="project" value="Ensembl"/>
</dbReference>
<evidence type="ECO:0000256" key="3">
    <source>
        <dbReference type="ARBA" id="ARBA00022741"/>
    </source>
</evidence>
<dbReference type="GO" id="GO:0045059">
    <property type="term" value="P:positive thymic T cell selection"/>
    <property type="evidence" value="ECO:0007669"/>
    <property type="project" value="Ensembl"/>
</dbReference>
<protein>
    <recommendedName>
        <fullName evidence="7">Kinase</fullName>
        <ecNumber evidence="7">2.7.-.-</ecNumber>
    </recommendedName>
</protein>
<dbReference type="InterPro" id="IPR038286">
    <property type="entry name" value="IPK_sf"/>
</dbReference>
<dbReference type="InterPro" id="IPR005522">
    <property type="entry name" value="IPK"/>
</dbReference>
<dbReference type="GO" id="GO:0005829">
    <property type="term" value="C:cytosol"/>
    <property type="evidence" value="ECO:0007669"/>
    <property type="project" value="Ensembl"/>
</dbReference>
<keyword evidence="4 7" id="KW-0418">Kinase</keyword>
<feature type="compositionally biased region" description="Basic and acidic residues" evidence="8">
    <location>
        <begin position="234"/>
        <end position="244"/>
    </location>
</feature>
<feature type="compositionally biased region" description="Low complexity" evidence="8">
    <location>
        <begin position="44"/>
        <end position="57"/>
    </location>
</feature>
<dbReference type="FunCoup" id="A0A6P5JUS9">
    <property type="interactions" value="1372"/>
</dbReference>
<dbReference type="KEGG" id="pcw:110205513"/>
<accession>A0A6P5JUS9</accession>
<keyword evidence="5" id="KW-0067">ATP-binding</keyword>
<dbReference type="GO" id="GO:0032958">
    <property type="term" value="P:inositol phosphate biosynthetic process"/>
    <property type="evidence" value="ECO:0007669"/>
    <property type="project" value="InterPro"/>
</dbReference>
<dbReference type="GO" id="GO:0000165">
    <property type="term" value="P:MAPK cascade"/>
    <property type="evidence" value="ECO:0007669"/>
    <property type="project" value="Ensembl"/>
</dbReference>
<dbReference type="GO" id="GO:0046638">
    <property type="term" value="P:positive regulation of alpha-beta T cell differentiation"/>
    <property type="evidence" value="ECO:0007669"/>
    <property type="project" value="Ensembl"/>
</dbReference>
<evidence type="ECO:0000256" key="4">
    <source>
        <dbReference type="ARBA" id="ARBA00022777"/>
    </source>
</evidence>
<evidence type="ECO:0000256" key="2">
    <source>
        <dbReference type="ARBA" id="ARBA00022679"/>
    </source>
</evidence>
<dbReference type="RefSeq" id="XP_020837795.1">
    <property type="nucleotide sequence ID" value="XM_020982136.1"/>
</dbReference>
<feature type="region of interest" description="Disordered" evidence="8">
    <location>
        <begin position="175"/>
        <end position="207"/>
    </location>
</feature>
<dbReference type="CTD" id="3707"/>
<feature type="compositionally biased region" description="Basic and acidic residues" evidence="8">
    <location>
        <begin position="571"/>
        <end position="599"/>
    </location>
</feature>
<dbReference type="FunFam" id="3.30.470.160:FF:000001">
    <property type="entry name" value="Kinase"/>
    <property type="match status" value="1"/>
</dbReference>
<feature type="compositionally biased region" description="Low complexity" evidence="8">
    <location>
        <begin position="87"/>
        <end position="118"/>
    </location>
</feature>
<dbReference type="Gene3D" id="3.30.470.160">
    <property type="entry name" value="Inositol polyphosphate kinase"/>
    <property type="match status" value="1"/>
</dbReference>
<feature type="compositionally biased region" description="Low complexity" evidence="8">
    <location>
        <begin position="190"/>
        <end position="206"/>
    </location>
</feature>
<dbReference type="GO" id="GO:0071277">
    <property type="term" value="P:cellular response to calcium ion"/>
    <property type="evidence" value="ECO:0007669"/>
    <property type="project" value="Ensembl"/>
</dbReference>
<dbReference type="GO" id="GO:0005524">
    <property type="term" value="F:ATP binding"/>
    <property type="evidence" value="ECO:0007669"/>
    <property type="project" value="UniProtKB-KW"/>
</dbReference>
<reference evidence="10" key="1">
    <citation type="submission" date="2025-08" db="UniProtKB">
        <authorList>
            <consortium name="RefSeq"/>
        </authorList>
    </citation>
    <scope>IDENTIFICATION</scope>
    <source>
        <tissue evidence="10">Spleen</tissue>
    </source>
</reference>
<evidence type="ECO:0000256" key="7">
    <source>
        <dbReference type="RuleBase" id="RU363090"/>
    </source>
</evidence>
<dbReference type="GO" id="GO:0005634">
    <property type="term" value="C:nucleus"/>
    <property type="evidence" value="ECO:0007669"/>
    <property type="project" value="Ensembl"/>
</dbReference>
<dbReference type="GeneID" id="110205513"/>
<feature type="compositionally biased region" description="Polar residues" evidence="8">
    <location>
        <begin position="129"/>
        <end position="138"/>
    </location>
</feature>
<organism evidence="9 10">
    <name type="scientific">Phascolarctos cinereus</name>
    <name type="common">Koala</name>
    <dbReference type="NCBI Taxonomy" id="38626"/>
    <lineage>
        <taxon>Eukaryota</taxon>
        <taxon>Metazoa</taxon>
        <taxon>Chordata</taxon>
        <taxon>Craniata</taxon>
        <taxon>Vertebrata</taxon>
        <taxon>Euteleostomi</taxon>
        <taxon>Mammalia</taxon>
        <taxon>Metatheria</taxon>
        <taxon>Diprotodontia</taxon>
        <taxon>Phascolarctidae</taxon>
        <taxon>Phascolarctos</taxon>
    </lineage>
</organism>
<feature type="region of interest" description="Disordered" evidence="8">
    <location>
        <begin position="223"/>
        <end position="346"/>
    </location>
</feature>
<name>A0A6P5JUS9_PHACI</name>
<proteinExistence type="inferred from homology"/>
<dbReference type="GO" id="GO:0002262">
    <property type="term" value="P:myeloid cell homeostasis"/>
    <property type="evidence" value="ECO:0007669"/>
    <property type="project" value="Ensembl"/>
</dbReference>
<dbReference type="GO" id="GO:0045638">
    <property type="term" value="P:negative regulation of myeloid cell differentiation"/>
    <property type="evidence" value="ECO:0007669"/>
    <property type="project" value="Ensembl"/>
</dbReference>
<feature type="region of interest" description="Disordered" evidence="8">
    <location>
        <begin position="380"/>
        <end position="467"/>
    </location>
</feature>
<feature type="compositionally biased region" description="Low complexity" evidence="8">
    <location>
        <begin position="641"/>
        <end position="654"/>
    </location>
</feature>
<evidence type="ECO:0000256" key="5">
    <source>
        <dbReference type="ARBA" id="ARBA00022840"/>
    </source>
</evidence>
<dbReference type="GO" id="GO:0007166">
    <property type="term" value="P:cell surface receptor signaling pathway"/>
    <property type="evidence" value="ECO:0007669"/>
    <property type="project" value="Ensembl"/>
</dbReference>
<keyword evidence="9" id="KW-1185">Reference proteome</keyword>
<feature type="region of interest" description="Disordered" evidence="8">
    <location>
        <begin position="549"/>
        <end position="601"/>
    </location>
</feature>
<feature type="compositionally biased region" description="Pro residues" evidence="8">
    <location>
        <begin position="33"/>
        <end position="43"/>
    </location>
</feature>
<feature type="region of interest" description="Disordered" evidence="8">
    <location>
        <begin position="628"/>
        <end position="680"/>
    </location>
</feature>
<evidence type="ECO:0000313" key="10">
    <source>
        <dbReference type="RefSeq" id="XP_020837795.1"/>
    </source>
</evidence>
<dbReference type="AlphaFoldDB" id="A0A6P5JUS9"/>
<evidence type="ECO:0000256" key="8">
    <source>
        <dbReference type="SAM" id="MobiDB-lite"/>
    </source>
</evidence>
<gene>
    <name evidence="10" type="primary">ITPKB</name>
</gene>
<dbReference type="GO" id="GO:0000828">
    <property type="term" value="F:inositol hexakisphosphate kinase activity"/>
    <property type="evidence" value="ECO:0007669"/>
    <property type="project" value="TreeGrafter"/>
</dbReference>
<comment type="similarity">
    <text evidence="1 7">Belongs to the inositol phosphokinase (IPK) family.</text>
</comment>
<dbReference type="GO" id="GO:0032957">
    <property type="term" value="P:inositol trisphosphate metabolic process"/>
    <property type="evidence" value="ECO:0007669"/>
    <property type="project" value="Ensembl"/>
</dbReference>
<dbReference type="EC" id="2.7.-.-" evidence="7"/>
<feature type="compositionally biased region" description="Polar residues" evidence="8">
    <location>
        <begin position="431"/>
        <end position="453"/>
    </location>
</feature>
<keyword evidence="3" id="KW-0547">Nucleotide-binding</keyword>
<dbReference type="GO" id="GO:0005783">
    <property type="term" value="C:endoplasmic reticulum"/>
    <property type="evidence" value="ECO:0007669"/>
    <property type="project" value="Ensembl"/>
</dbReference>
<comment type="catalytic activity">
    <reaction evidence="6">
        <text>1D-myo-inositol 1,4,5-trisphosphate + ATP = 1D-myo-inositol 1,3,4,5-tetrakisphosphate + ADP + H(+)</text>
        <dbReference type="Rhea" id="RHEA:11020"/>
        <dbReference type="ChEBI" id="CHEBI:15378"/>
        <dbReference type="ChEBI" id="CHEBI:30616"/>
        <dbReference type="ChEBI" id="CHEBI:57895"/>
        <dbReference type="ChEBI" id="CHEBI:203600"/>
        <dbReference type="ChEBI" id="CHEBI:456216"/>
        <dbReference type="EC" id="2.7.1.127"/>
    </reaction>
    <physiologicalReaction direction="left-to-right" evidence="6">
        <dbReference type="Rhea" id="RHEA:11021"/>
    </physiologicalReaction>
</comment>
<dbReference type="GO" id="GO:0035726">
    <property type="term" value="P:common myeloid progenitor cell proliferation"/>
    <property type="evidence" value="ECO:0007669"/>
    <property type="project" value="Ensembl"/>
</dbReference>
<feature type="compositionally biased region" description="Polar residues" evidence="8">
    <location>
        <begin position="273"/>
        <end position="283"/>
    </location>
</feature>
<evidence type="ECO:0000313" key="9">
    <source>
        <dbReference type="Proteomes" id="UP000515140"/>
    </source>
</evidence>
<dbReference type="Proteomes" id="UP000515140">
    <property type="component" value="Unplaced"/>
</dbReference>
<evidence type="ECO:0000256" key="6">
    <source>
        <dbReference type="ARBA" id="ARBA00051963"/>
    </source>
</evidence>
<sequence length="988" mass="108393">MAVYCYALNSLVMMNSSNNVESGSGGCSSSSKAPPPPGRPGLPVPVLSPGSSVFSPGRGTTFLFPPADRFSPDESGSRGSWRGGGSSSSSSYSSSNSSSSSSSRRRLNSSSSSVGSPSWAPRLAGEGQQVVSPDSLSPTVPEEAKKKLRILEWELQNVQVNQKVGMFEAHIQAQSSAREASRSPRLGRARSPSPCPSRSSSQPPSRVLTEYTRIEERRTKSWGEQCLETPGKIGSKEDQSRETRGSPFPLDSERRELTLRASGQVAPVEPGNWSLTRGAQGSPSGVEMEKGSPTERACGSFTTKEVHKEGHPFPGEPGCEILVSSGGAKLSREAGSTGAKEVERRGSTGREPLYKVLSQETPAWIERGFVSFGVNAQENQVHRKGGARCSGTPAAQEKGRISGSKALEKLEEGNLPGRVQGSIAPVESKSRTTPSLDMQSSEAGGCTGASTEHSAAAPVEPQKKGSLVVLVQRPDSEQGEKTGTKSLGISGRAVHLRKVEVEVEPESRFLRGYRQGTLPCRDPVEKEEGCQCPPKNSFGVQFKSLVTWPGPMEEAGTTWRDPDQVIQSDGTSERKPQQEQQEDRQGKELTPESEMKPSLREACCPSNIPAVIITDMGALEDAGLEEAQGSPRGIMPLRKLSSSSASSTGFSSSYDDSEEDISSDPERSLDPNSAFLHTLDQQKPRVSKSWRKIKNMVHWSPFVMSFKKKYPWIQLAGHAGSFKAAANGRILKKHCESEQRCLDRLMTDVLKPFVPAYHGDVVKDGERYNQMEDLLADFDSPCVMDCKMGVRTYLEEELTKARKKPSLRKDMYQKMIEVDPDAPTEEENNQRAVTKPRYMQWRETISSTATLGFRIEGIKKEDGSVNRDFKKTKTKEQVTEAFREFTKGNRNILICYRDRLKDIRATLEISPFFRCHEVIGSSLLFIHDKKEQAKVWMIDFGKTTPLPEGQTLQHNIPWQEGNREDGYLSGLDNLIDILTEMSQSEALP</sequence>
<dbReference type="GO" id="GO:0046579">
    <property type="term" value="P:positive regulation of Ras protein signal transduction"/>
    <property type="evidence" value="ECO:0007669"/>
    <property type="project" value="Ensembl"/>
</dbReference>
<dbReference type="GO" id="GO:0008440">
    <property type="term" value="F:inositol-1,4,5-trisphosphate 3-kinase activity"/>
    <property type="evidence" value="ECO:0007669"/>
    <property type="project" value="UniProtKB-EC"/>
</dbReference>
<keyword evidence="2 7" id="KW-0808">Transferase</keyword>
<feature type="region of interest" description="Disordered" evidence="8">
    <location>
        <begin position="20"/>
        <end position="140"/>
    </location>
</feature>